<dbReference type="InterPro" id="IPR001874">
    <property type="entry name" value="DHquinase_II"/>
</dbReference>
<organism evidence="10 11">
    <name type="scientific">Gluconacetobacter diazotrophicus (strain ATCC 49037 / DSM 5601 / CCUG 37298 / CIP 103539 / LMG 7603 / PAl5)</name>
    <dbReference type="NCBI Taxonomy" id="272568"/>
    <lineage>
        <taxon>Bacteria</taxon>
        <taxon>Pseudomonadati</taxon>
        <taxon>Pseudomonadota</taxon>
        <taxon>Alphaproteobacteria</taxon>
        <taxon>Acetobacterales</taxon>
        <taxon>Acetobacteraceae</taxon>
        <taxon>Gluconacetobacter</taxon>
    </lineage>
</organism>
<evidence type="ECO:0000256" key="3">
    <source>
        <dbReference type="ARBA" id="ARBA00004902"/>
    </source>
</evidence>
<dbReference type="Pfam" id="PF01220">
    <property type="entry name" value="DHquinase_II"/>
    <property type="match status" value="1"/>
</dbReference>
<dbReference type="HAMAP" id="MF_00169">
    <property type="entry name" value="AroQ"/>
    <property type="match status" value="1"/>
</dbReference>
<dbReference type="EMBL" id="AM889285">
    <property type="protein sequence ID" value="CAP55292.1"/>
    <property type="molecule type" value="Genomic_DNA"/>
</dbReference>
<dbReference type="GO" id="GO:0009073">
    <property type="term" value="P:aromatic amino acid family biosynthetic process"/>
    <property type="evidence" value="ECO:0007669"/>
    <property type="project" value="UniProtKB-KW"/>
</dbReference>
<dbReference type="NCBIfam" id="NF003805">
    <property type="entry name" value="PRK05395.1-2"/>
    <property type="match status" value="1"/>
</dbReference>
<dbReference type="CDD" id="cd00466">
    <property type="entry name" value="DHQase_II"/>
    <property type="match status" value="1"/>
</dbReference>
<dbReference type="EC" id="4.2.1.10" evidence="6 9"/>
<dbReference type="SUPFAM" id="SSF52304">
    <property type="entry name" value="Type II 3-dehydroquinate dehydratase"/>
    <property type="match status" value="1"/>
</dbReference>
<dbReference type="PANTHER" id="PTHR21272:SF3">
    <property type="entry name" value="CATABOLIC 3-DEHYDROQUINASE"/>
    <property type="match status" value="1"/>
</dbReference>
<name>A9HEX5_GLUDA</name>
<dbReference type="PANTHER" id="PTHR21272">
    <property type="entry name" value="CATABOLIC 3-DEHYDROQUINASE"/>
    <property type="match status" value="1"/>
</dbReference>
<dbReference type="NCBIfam" id="TIGR01088">
    <property type="entry name" value="aroQ"/>
    <property type="match status" value="1"/>
</dbReference>
<dbReference type="GO" id="GO:0019631">
    <property type="term" value="P:quinate catabolic process"/>
    <property type="evidence" value="ECO:0007669"/>
    <property type="project" value="TreeGrafter"/>
</dbReference>
<keyword evidence="8 9" id="KW-0456">Lyase</keyword>
<dbReference type="UniPathway" id="UPA00053">
    <property type="reaction ID" value="UER00086"/>
</dbReference>
<evidence type="ECO:0000256" key="4">
    <source>
        <dbReference type="ARBA" id="ARBA00011037"/>
    </source>
</evidence>
<proteinExistence type="inferred from homology"/>
<sequence>MGENVAILGHHYYPGAPAYLPPQSPLAPRRARGRAGGPTIILLERIDGRATAPVTMVRPLIAVLNGPNLNMLGLRQPEVYGRATLDDVEQICIQAAERLDVAIDFRQTNGEGELVSWVQECRNRARGIVINPAAYGHTSIALLDALLAVDLPVVEIHISNIHRREEFRHHTYCSRAAVGVICGLGVRGYALALQAMTDMILDEDDR</sequence>
<evidence type="ECO:0000313" key="10">
    <source>
        <dbReference type="EMBL" id="CAP55292.1"/>
    </source>
</evidence>
<comment type="pathway">
    <text evidence="3 9">Metabolic intermediate biosynthesis; chorismate biosynthesis; chorismate from D-erythrose 4-phosphate and phosphoenolpyruvate: step 3/7.</text>
</comment>
<evidence type="ECO:0000256" key="9">
    <source>
        <dbReference type="HAMAP-Rule" id="MF_00169"/>
    </source>
</evidence>
<protein>
    <recommendedName>
        <fullName evidence="6 9">3-dehydroquinate dehydratase</fullName>
        <shortName evidence="9">3-dehydroquinase</shortName>
        <ecNumber evidence="6 9">4.2.1.10</ecNumber>
    </recommendedName>
    <alternativeName>
        <fullName evidence="9">Type II DHQase</fullName>
    </alternativeName>
</protein>
<evidence type="ECO:0000256" key="8">
    <source>
        <dbReference type="ARBA" id="ARBA00023239"/>
    </source>
</evidence>
<feature type="binding site" evidence="9">
    <location>
        <position position="168"/>
    </location>
    <ligand>
        <name>substrate</name>
    </ligand>
</feature>
<reference evidence="10 11" key="1">
    <citation type="journal article" date="2009" name="BMC Genomics">
        <title>Complete genome sequence of the sugarcane nitrogen-fixing endophyte Gluconacetobacter diazotrophicus Pal5.</title>
        <authorList>
            <person name="Bertalan M."/>
            <person name="Albano R."/>
            <person name="Padua V."/>
            <person name="Rouws L."/>
            <person name="Rojas C."/>
            <person name="Hemerly A."/>
            <person name="Teixeira K."/>
            <person name="Schwab S."/>
            <person name="Araujo J."/>
            <person name="Oliveira A."/>
            <person name="Franca L."/>
            <person name="Magalhaes V."/>
            <person name="Alqueres S."/>
            <person name="Cardoso A."/>
            <person name="Almeida W."/>
            <person name="Loureiro M.M."/>
            <person name="Nogueira E."/>
            <person name="Cidade D."/>
            <person name="Oliveira D."/>
            <person name="Simao T."/>
            <person name="Macedo J."/>
            <person name="Valadao A."/>
            <person name="Dreschsel M."/>
            <person name="Freitas F."/>
            <person name="Vidal M."/>
            <person name="Guedes H."/>
            <person name="Rodrigues E."/>
            <person name="Meneses C."/>
            <person name="Brioso P."/>
            <person name="Pozzer L."/>
            <person name="Figueiredo D."/>
            <person name="Montano H."/>
            <person name="Junior J."/>
            <person name="Filho G."/>
            <person name="Flores V."/>
            <person name="Ferreira B."/>
            <person name="Branco A."/>
            <person name="Gonzalez P."/>
            <person name="Guillobel H."/>
            <person name="Lemos M."/>
            <person name="Seibel L."/>
            <person name="Macedo J."/>
            <person name="Alves-Ferreira M."/>
            <person name="Sachetto-Martins G."/>
            <person name="Coelho A."/>
            <person name="Santos E."/>
            <person name="Amaral G."/>
            <person name="Neves A."/>
            <person name="Pacheco A.B."/>
            <person name="Carvalho D."/>
            <person name="Lery L."/>
            <person name="Bisch P."/>
            <person name="Rossle S.C."/>
            <person name="Urmenyi T."/>
            <person name="Kruger W.V."/>
            <person name="Martins O."/>
            <person name="Baldani J.I."/>
            <person name="Ferreira P.C."/>
        </authorList>
    </citation>
    <scope>NUCLEOTIDE SEQUENCE [LARGE SCALE GENOMIC DNA]</scope>
    <source>
        <strain evidence="11">ATCC 49037 / DSM 5601 / CCUG 37298 / CIP 103539 / LMG 7603 / PAl5</strain>
    </source>
</reference>
<feature type="binding site" evidence="9">
    <location>
        <position position="144"/>
    </location>
    <ligand>
        <name>substrate</name>
    </ligand>
</feature>
<dbReference type="NCBIfam" id="NF003806">
    <property type="entry name" value="PRK05395.1-3"/>
    <property type="match status" value="1"/>
</dbReference>
<evidence type="ECO:0000256" key="6">
    <source>
        <dbReference type="ARBA" id="ARBA00012060"/>
    </source>
</evidence>
<feature type="binding site" evidence="9">
    <location>
        <begin position="158"/>
        <end position="159"/>
    </location>
    <ligand>
        <name>substrate</name>
    </ligand>
</feature>
<keyword evidence="7 9" id="KW-0057">Aromatic amino acid biosynthesis</keyword>
<comment type="subunit">
    <text evidence="5 9">Homododecamer.</text>
</comment>
<dbReference type="InterPro" id="IPR018509">
    <property type="entry name" value="DHquinase_II_CS"/>
</dbReference>
<dbReference type="KEGG" id="gdi:GDI1349"/>
<dbReference type="PROSITE" id="PS01029">
    <property type="entry name" value="DEHYDROQUINASE_II"/>
    <property type="match status" value="1"/>
</dbReference>
<dbReference type="GO" id="GO:0009423">
    <property type="term" value="P:chorismate biosynthetic process"/>
    <property type="evidence" value="ECO:0007669"/>
    <property type="project" value="UniProtKB-UniRule"/>
</dbReference>
<keyword evidence="11" id="KW-1185">Reference proteome</keyword>
<evidence type="ECO:0000256" key="2">
    <source>
        <dbReference type="ARBA" id="ARBA00003924"/>
    </source>
</evidence>
<dbReference type="Gene3D" id="3.40.50.9100">
    <property type="entry name" value="Dehydroquinase, class II"/>
    <property type="match status" value="1"/>
</dbReference>
<feature type="active site" description="Proton acceptor" evidence="9">
    <location>
        <position position="80"/>
    </location>
</feature>
<comment type="catalytic activity">
    <reaction evidence="1 9">
        <text>3-dehydroquinate = 3-dehydroshikimate + H2O</text>
        <dbReference type="Rhea" id="RHEA:21096"/>
        <dbReference type="ChEBI" id="CHEBI:15377"/>
        <dbReference type="ChEBI" id="CHEBI:16630"/>
        <dbReference type="ChEBI" id="CHEBI:32364"/>
        <dbReference type="EC" id="4.2.1.10"/>
    </reaction>
</comment>
<dbReference type="GO" id="GO:0008652">
    <property type="term" value="P:amino acid biosynthetic process"/>
    <property type="evidence" value="ECO:0007669"/>
    <property type="project" value="UniProtKB-KW"/>
</dbReference>
<evidence type="ECO:0000256" key="1">
    <source>
        <dbReference type="ARBA" id="ARBA00001864"/>
    </source>
</evidence>
<dbReference type="Proteomes" id="UP000001176">
    <property type="component" value="Chromosome"/>
</dbReference>
<accession>A9HEX5</accession>
<comment type="similarity">
    <text evidence="4 9">Belongs to the type-II 3-dehydroquinase family.</text>
</comment>
<gene>
    <name evidence="9 10" type="primary">aroQ</name>
    <name evidence="10" type="ordered locus">GDI1349</name>
</gene>
<feature type="active site" description="Proton donor" evidence="9">
    <location>
        <position position="157"/>
    </location>
</feature>
<comment type="function">
    <text evidence="2 9">Catalyzes a trans-dehydration via an enolate intermediate.</text>
</comment>
<evidence type="ECO:0000256" key="7">
    <source>
        <dbReference type="ARBA" id="ARBA00023141"/>
    </source>
</evidence>
<feature type="site" description="Transition state stabilizer" evidence="9">
    <location>
        <position position="75"/>
    </location>
</feature>
<dbReference type="GO" id="GO:0003855">
    <property type="term" value="F:3-dehydroquinate dehydratase activity"/>
    <property type="evidence" value="ECO:0007669"/>
    <property type="project" value="UniProtKB-UniRule"/>
</dbReference>
<dbReference type="NCBIfam" id="NF003807">
    <property type="entry name" value="PRK05395.1-4"/>
    <property type="match status" value="1"/>
</dbReference>
<feature type="binding site" evidence="9">
    <location>
        <position position="137"/>
    </location>
    <ligand>
        <name>substrate</name>
    </ligand>
</feature>
<feature type="binding site" evidence="9">
    <location>
        <position position="131"/>
    </location>
    <ligand>
        <name>substrate</name>
    </ligand>
</feature>
<dbReference type="AlphaFoldDB" id="A9HEX5"/>
<evidence type="ECO:0000313" key="11">
    <source>
        <dbReference type="Proteomes" id="UP000001176"/>
    </source>
</evidence>
<keyword evidence="9" id="KW-0028">Amino-acid biosynthesis</keyword>
<dbReference type="InterPro" id="IPR036441">
    <property type="entry name" value="DHquinase_II_sf"/>
</dbReference>
<evidence type="ECO:0000256" key="5">
    <source>
        <dbReference type="ARBA" id="ARBA00011193"/>
    </source>
</evidence>